<keyword evidence="1" id="KW-0472">Membrane</keyword>
<dbReference type="STRING" id="228957.SAMN04488008_106167"/>
<proteinExistence type="predicted"/>
<keyword evidence="1" id="KW-1133">Transmembrane helix</keyword>
<reference evidence="3" key="1">
    <citation type="submission" date="2016-10" db="EMBL/GenBank/DDBJ databases">
        <authorList>
            <person name="Varghese N."/>
            <person name="Submissions S."/>
        </authorList>
    </citation>
    <scope>NUCLEOTIDE SEQUENCE [LARGE SCALE GENOMIC DNA]</scope>
    <source>
        <strain evidence="3">DSM 16471</strain>
    </source>
</reference>
<feature type="transmembrane region" description="Helical" evidence="1">
    <location>
        <begin position="171"/>
        <end position="189"/>
    </location>
</feature>
<accession>A0A1H7TWJ1</accession>
<dbReference type="AlphaFoldDB" id="A0A1H7TWJ1"/>
<feature type="transmembrane region" description="Helical" evidence="1">
    <location>
        <begin position="101"/>
        <end position="122"/>
    </location>
</feature>
<protein>
    <submittedName>
        <fullName evidence="2">HupE / UreJ protein</fullName>
    </submittedName>
</protein>
<evidence type="ECO:0000313" key="2">
    <source>
        <dbReference type="EMBL" id="SEL88859.1"/>
    </source>
</evidence>
<keyword evidence="3" id="KW-1185">Reference proteome</keyword>
<gene>
    <name evidence="2" type="ORF">SAMN04488008_106167</name>
</gene>
<feature type="transmembrane region" description="Helical" evidence="1">
    <location>
        <begin position="71"/>
        <end position="89"/>
    </location>
</feature>
<feature type="transmembrane region" description="Helical" evidence="1">
    <location>
        <begin position="43"/>
        <end position="65"/>
    </location>
</feature>
<name>A0A1H7TWJ1_9FLAO</name>
<dbReference type="InterPro" id="IPR032809">
    <property type="entry name" value="Put_HupE_UreJ"/>
</dbReference>
<dbReference type="EMBL" id="FNZN01000006">
    <property type="protein sequence ID" value="SEL88859.1"/>
    <property type="molecule type" value="Genomic_DNA"/>
</dbReference>
<evidence type="ECO:0000256" key="1">
    <source>
        <dbReference type="SAM" id="Phobius"/>
    </source>
</evidence>
<dbReference type="OrthoDB" id="9808870at2"/>
<keyword evidence="1" id="KW-0812">Transmembrane</keyword>
<evidence type="ECO:0000313" key="3">
    <source>
        <dbReference type="Proteomes" id="UP000198990"/>
    </source>
</evidence>
<dbReference type="RefSeq" id="WP_091625484.1">
    <property type="nucleotide sequence ID" value="NZ_FNZN01000006.1"/>
</dbReference>
<dbReference type="Proteomes" id="UP000198990">
    <property type="component" value="Unassembled WGS sequence"/>
</dbReference>
<sequence length="194" mass="22109">MQEFWFYIQLGLHHVLDVNAYDHILFLSALALPFTFKSWKNILLLATVFTITHCLALVLSVYEIMLIEASWIEFLIPVTILCTAIYNLIDKEVQKGTKTIWFHALATGFFGLIHGFGFSNYFKMMIMGTEEKLGPLFGFAAGIEISQVIIVLLVLVLAYVVQTMFQIKQSLFVIVGSILIMLITLPLLYQTFPF</sequence>
<dbReference type="Pfam" id="PF13795">
    <property type="entry name" value="HupE_UreJ_2"/>
    <property type="match status" value="1"/>
</dbReference>
<feature type="transmembrane region" description="Helical" evidence="1">
    <location>
        <begin position="134"/>
        <end position="159"/>
    </location>
</feature>
<organism evidence="2 3">
    <name type="scientific">Maribacter orientalis</name>
    <dbReference type="NCBI Taxonomy" id="228957"/>
    <lineage>
        <taxon>Bacteria</taxon>
        <taxon>Pseudomonadati</taxon>
        <taxon>Bacteroidota</taxon>
        <taxon>Flavobacteriia</taxon>
        <taxon>Flavobacteriales</taxon>
        <taxon>Flavobacteriaceae</taxon>
        <taxon>Maribacter</taxon>
    </lineage>
</organism>